<feature type="compositionally biased region" description="Polar residues" evidence="1">
    <location>
        <begin position="1"/>
        <end position="16"/>
    </location>
</feature>
<sequence>MTSTHEVQSFSPQSPIQRMPGPFTACNTQGLLSLPDEILLEIFNSLPGLPIPSARKKEEIQAHGHRRPTLEALSQTCRALRRVSLPFLWERIEVFSGMQTAKGPLPPVMEYRGLLSRGRLHARELLRQLEVVTIREPAFADFVRIIDVCIPEDSIETVLRELARCMTLMPNLHTIQICFMSSHTFFMKKRSMINTVFKPYTYPQIKIACVHSQASGLLAQCPNMKAFHPMKSAWRMISLNSVDCLKSILENSPAVETLGLLPVRVPRIIGSDLFEQFISIASRFRNLRDIHFGLDAFPTKSDMKLLWKIPNLHVIRITFGKIYQLTEQEVEEWTEEMRIAIHEDPDFAVGKDKELIVSTMSDQF</sequence>
<protein>
    <recommendedName>
        <fullName evidence="4">F-box domain-containing protein</fullName>
    </recommendedName>
</protein>
<keyword evidence="3" id="KW-1185">Reference proteome</keyword>
<feature type="region of interest" description="Disordered" evidence="1">
    <location>
        <begin position="1"/>
        <end position="22"/>
    </location>
</feature>
<proteinExistence type="predicted"/>
<gene>
    <name evidence="2" type="ORF">BDN70DRAFT_875120</name>
</gene>
<dbReference type="EMBL" id="MU155166">
    <property type="protein sequence ID" value="KAF9482371.1"/>
    <property type="molecule type" value="Genomic_DNA"/>
</dbReference>
<dbReference type="Gene3D" id="1.20.1280.50">
    <property type="match status" value="1"/>
</dbReference>
<dbReference type="AlphaFoldDB" id="A0A9P5ZAE0"/>
<accession>A0A9P5ZAE0</accession>
<evidence type="ECO:0000313" key="2">
    <source>
        <dbReference type="EMBL" id="KAF9482371.1"/>
    </source>
</evidence>
<organism evidence="2 3">
    <name type="scientific">Pholiota conissans</name>
    <dbReference type="NCBI Taxonomy" id="109636"/>
    <lineage>
        <taxon>Eukaryota</taxon>
        <taxon>Fungi</taxon>
        <taxon>Dikarya</taxon>
        <taxon>Basidiomycota</taxon>
        <taxon>Agaricomycotina</taxon>
        <taxon>Agaricomycetes</taxon>
        <taxon>Agaricomycetidae</taxon>
        <taxon>Agaricales</taxon>
        <taxon>Agaricineae</taxon>
        <taxon>Strophariaceae</taxon>
        <taxon>Pholiota</taxon>
    </lineage>
</organism>
<evidence type="ECO:0000313" key="3">
    <source>
        <dbReference type="Proteomes" id="UP000807469"/>
    </source>
</evidence>
<name>A0A9P5ZAE0_9AGAR</name>
<evidence type="ECO:0008006" key="4">
    <source>
        <dbReference type="Google" id="ProtNLM"/>
    </source>
</evidence>
<dbReference type="OrthoDB" id="2891411at2759"/>
<reference evidence="2" key="1">
    <citation type="submission" date="2020-11" db="EMBL/GenBank/DDBJ databases">
        <authorList>
            <consortium name="DOE Joint Genome Institute"/>
            <person name="Ahrendt S."/>
            <person name="Riley R."/>
            <person name="Andreopoulos W."/>
            <person name="Labutti K."/>
            <person name="Pangilinan J."/>
            <person name="Ruiz-Duenas F.J."/>
            <person name="Barrasa J.M."/>
            <person name="Sanchez-Garcia M."/>
            <person name="Camarero S."/>
            <person name="Miyauchi S."/>
            <person name="Serrano A."/>
            <person name="Linde D."/>
            <person name="Babiker R."/>
            <person name="Drula E."/>
            <person name="Ayuso-Fernandez I."/>
            <person name="Pacheco R."/>
            <person name="Padilla G."/>
            <person name="Ferreira P."/>
            <person name="Barriuso J."/>
            <person name="Kellner H."/>
            <person name="Castanera R."/>
            <person name="Alfaro M."/>
            <person name="Ramirez L."/>
            <person name="Pisabarro A.G."/>
            <person name="Kuo A."/>
            <person name="Tritt A."/>
            <person name="Lipzen A."/>
            <person name="He G."/>
            <person name="Yan M."/>
            <person name="Ng V."/>
            <person name="Cullen D."/>
            <person name="Martin F."/>
            <person name="Rosso M.-N."/>
            <person name="Henrissat B."/>
            <person name="Hibbett D."/>
            <person name="Martinez A.T."/>
            <person name="Grigoriev I.V."/>
        </authorList>
    </citation>
    <scope>NUCLEOTIDE SEQUENCE</scope>
    <source>
        <strain evidence="2">CIRM-BRFM 674</strain>
    </source>
</reference>
<comment type="caution">
    <text evidence="2">The sequence shown here is derived from an EMBL/GenBank/DDBJ whole genome shotgun (WGS) entry which is preliminary data.</text>
</comment>
<evidence type="ECO:0000256" key="1">
    <source>
        <dbReference type="SAM" id="MobiDB-lite"/>
    </source>
</evidence>
<dbReference type="Proteomes" id="UP000807469">
    <property type="component" value="Unassembled WGS sequence"/>
</dbReference>